<comment type="caution">
    <text evidence="2">The sequence shown here is derived from an EMBL/GenBank/DDBJ whole genome shotgun (WGS) entry which is preliminary data.</text>
</comment>
<keyword evidence="3" id="KW-1185">Reference proteome</keyword>
<feature type="region of interest" description="Disordered" evidence="1">
    <location>
        <begin position="344"/>
        <end position="384"/>
    </location>
</feature>
<gene>
    <name evidence="2" type="ORF">RDWZM_005360</name>
</gene>
<feature type="region of interest" description="Disordered" evidence="1">
    <location>
        <begin position="1"/>
        <end position="53"/>
    </location>
</feature>
<protein>
    <submittedName>
        <fullName evidence="2">Uncharacterized protein</fullName>
    </submittedName>
</protein>
<accession>A0A9Q0RKT0</accession>
<evidence type="ECO:0000313" key="2">
    <source>
        <dbReference type="EMBL" id="KAJ6219548.1"/>
    </source>
</evidence>
<dbReference type="AlphaFoldDB" id="A0A9Q0RKT0"/>
<reference evidence="2" key="1">
    <citation type="submission" date="2022-12" db="EMBL/GenBank/DDBJ databases">
        <title>Genome assemblies of Blomia tropicalis.</title>
        <authorList>
            <person name="Cui Y."/>
        </authorList>
    </citation>
    <scope>NUCLEOTIDE SEQUENCE</scope>
    <source>
        <tissue evidence="2">Adult mites</tissue>
    </source>
</reference>
<proteinExistence type="predicted"/>
<feature type="compositionally biased region" description="Polar residues" evidence="1">
    <location>
        <begin position="240"/>
        <end position="262"/>
    </location>
</feature>
<dbReference type="EMBL" id="JAPWDV010000002">
    <property type="protein sequence ID" value="KAJ6219548.1"/>
    <property type="molecule type" value="Genomic_DNA"/>
</dbReference>
<feature type="compositionally biased region" description="Low complexity" evidence="1">
    <location>
        <begin position="22"/>
        <end position="32"/>
    </location>
</feature>
<evidence type="ECO:0000256" key="1">
    <source>
        <dbReference type="SAM" id="MobiDB-lite"/>
    </source>
</evidence>
<feature type="region of interest" description="Disordered" evidence="1">
    <location>
        <begin position="205"/>
        <end position="262"/>
    </location>
</feature>
<dbReference type="Proteomes" id="UP001142055">
    <property type="component" value="Chromosome 2"/>
</dbReference>
<name>A0A9Q0RKT0_BLOTA</name>
<evidence type="ECO:0000313" key="3">
    <source>
        <dbReference type="Proteomes" id="UP001142055"/>
    </source>
</evidence>
<organism evidence="2 3">
    <name type="scientific">Blomia tropicalis</name>
    <name type="common">Mite</name>
    <dbReference type="NCBI Taxonomy" id="40697"/>
    <lineage>
        <taxon>Eukaryota</taxon>
        <taxon>Metazoa</taxon>
        <taxon>Ecdysozoa</taxon>
        <taxon>Arthropoda</taxon>
        <taxon>Chelicerata</taxon>
        <taxon>Arachnida</taxon>
        <taxon>Acari</taxon>
        <taxon>Acariformes</taxon>
        <taxon>Sarcoptiformes</taxon>
        <taxon>Astigmata</taxon>
        <taxon>Glycyphagoidea</taxon>
        <taxon>Echimyopodidae</taxon>
        <taxon>Blomia</taxon>
    </lineage>
</organism>
<sequence length="384" mass="40696">MGNTGSASNTTTTTNSRDHQHSSSSSSSVISHNGHHTSASPINDDIQSENKKSKQHLVEVLNVNSVTATPFNDLSVPISSSSSSSSTSQSTSLSTSKSLSFIDSSSKNIKCSESNIVPFTSGHVTNCKSSSVCAITSQLSLSSSASSSLSSTAVIFTAPNAVVMGDTVKQSNVEQDHHDSINIDLVKMPANECYHHVPVIASTPGYNQQQQQQQQQKVSVSSTGRVVDNETIGAECSESPEMSPSVTVNHSECINNKNSNNDVDYDDDTLIKSASHARQQHLTSGGNTNSSETQLMCTPDESKSTMGNSHVNTNTNTNTNSTTTTSSNTNNIMATTTATATTTVTTNTIKDRESPFSSESGIDMEEPDENATKVSRPLNNRSKL</sequence>
<feature type="compositionally biased region" description="Low complexity" evidence="1">
    <location>
        <begin position="1"/>
        <end position="15"/>
    </location>
</feature>